<protein>
    <recommendedName>
        <fullName evidence="3">Phosphatidic acid phosphatase type 2/haloperoxidase domain-containing protein</fullName>
    </recommendedName>
</protein>
<keyword evidence="1" id="KW-1133">Transmembrane helix</keyword>
<dbReference type="AlphaFoldDB" id="A0A7S2JTX5"/>
<proteinExistence type="predicted"/>
<evidence type="ECO:0008006" key="3">
    <source>
        <dbReference type="Google" id="ProtNLM"/>
    </source>
</evidence>
<organism evidence="2">
    <name type="scientific">Zooxanthella nutricula</name>
    <dbReference type="NCBI Taxonomy" id="1333877"/>
    <lineage>
        <taxon>Eukaryota</taxon>
        <taxon>Sar</taxon>
        <taxon>Alveolata</taxon>
        <taxon>Dinophyceae</taxon>
        <taxon>Peridiniales</taxon>
        <taxon>Peridiniales incertae sedis</taxon>
        <taxon>Zooxanthella</taxon>
    </lineage>
</organism>
<gene>
    <name evidence="2" type="ORF">BRAN1462_LOCUS21205</name>
</gene>
<evidence type="ECO:0000256" key="1">
    <source>
        <dbReference type="SAM" id="Phobius"/>
    </source>
</evidence>
<reference evidence="2" key="1">
    <citation type="submission" date="2021-01" db="EMBL/GenBank/DDBJ databases">
        <authorList>
            <person name="Corre E."/>
            <person name="Pelletier E."/>
            <person name="Niang G."/>
            <person name="Scheremetjew M."/>
            <person name="Finn R."/>
            <person name="Kale V."/>
            <person name="Holt S."/>
            <person name="Cochrane G."/>
            <person name="Meng A."/>
            <person name="Brown T."/>
            <person name="Cohen L."/>
        </authorList>
    </citation>
    <scope>NUCLEOTIDE SEQUENCE</scope>
    <source>
        <strain evidence="2">RCC3387</strain>
    </source>
</reference>
<feature type="transmembrane region" description="Helical" evidence="1">
    <location>
        <begin position="68"/>
        <end position="89"/>
    </location>
</feature>
<keyword evidence="1" id="KW-0472">Membrane</keyword>
<keyword evidence="1" id="KW-0812">Transmembrane</keyword>
<dbReference type="EMBL" id="HBGW01033609">
    <property type="protein sequence ID" value="CAD9556332.1"/>
    <property type="molecule type" value="Transcribed_RNA"/>
</dbReference>
<name>A0A7S2JTX5_9DINO</name>
<accession>A0A7S2JTX5</accession>
<evidence type="ECO:0000313" key="2">
    <source>
        <dbReference type="EMBL" id="CAD9556332.1"/>
    </source>
</evidence>
<feature type="transmembrane region" description="Helical" evidence="1">
    <location>
        <begin position="95"/>
        <end position="114"/>
    </location>
</feature>
<sequence length="249" mass="28129">MMFLDATYRTMPRLACSQESALAAIQLRAESKRTFLGWTLREWLLGDARGVATLLPLSAAHTLGHSDFVYFAAAWGFLLLPVPFSRVILKDHTPAQVLTGATIGTVEAVIYFAIIRHAILPAVNYRLSQRIGFVFVHNFPLPMMEVLSRAYTLLAKHQQGRTDVSPPEELVQLMKVSQEVDWYLAQAQGFVDTARHRWYRRLFVFDDDMVNTRRDIHMLEAVQDKLDKVLSMFDHDASASSSDSAAVLC</sequence>